<keyword evidence="1" id="KW-0472">Membrane</keyword>
<sequence>MMDHSLWGHLPLLVRSTSKESVEYILQTLWRTRKTGLDATDRDTLRGLLQLPNDSDLDPLLVCLRVLIRKCVCVNNNNKDEIQKLFPQEVSPELQRLLTLLLQKFQKEWRDDKDQLTIPRLKTMTWNLANQETELTQPLAIINFKLHDDAQPNAGETEVKIQFDKDDLETMVKSMYCIRDQFSDMVKFINQSVLIEVMMRPLTGAVNPRKQLHYSFSGSNTKRYDIYSWRCVHCRIVSLESQLDLQGRTYLCGQKPFRVRVIHTSLLHALICVELGASYMVMIVVMMGTKYLKMLVEYGYIPQSFFCSPVTSLDMLKELQSLFSFTYTEGIEHMQCEEIVFPNFIE</sequence>
<evidence type="ECO:0000313" key="4">
    <source>
        <dbReference type="Proteomes" id="UP000631114"/>
    </source>
</evidence>
<feature type="domain" description="COMM" evidence="2">
    <location>
        <begin position="118"/>
        <end position="177"/>
    </location>
</feature>
<protein>
    <recommendedName>
        <fullName evidence="2">COMM domain-containing protein</fullName>
    </recommendedName>
</protein>
<feature type="transmembrane region" description="Helical" evidence="1">
    <location>
        <begin position="266"/>
        <end position="285"/>
    </location>
</feature>
<evidence type="ECO:0000259" key="2">
    <source>
        <dbReference type="Pfam" id="PF07258"/>
    </source>
</evidence>
<dbReference type="EMBL" id="JADFTS010000006">
    <property type="protein sequence ID" value="KAF9603905.1"/>
    <property type="molecule type" value="Genomic_DNA"/>
</dbReference>
<dbReference type="OrthoDB" id="64318at2759"/>
<dbReference type="PANTHER" id="PTHR15663">
    <property type="entry name" value="COMM DOMAIN-CONTAINING PROTEIN 9"/>
    <property type="match status" value="1"/>
</dbReference>
<dbReference type="AlphaFoldDB" id="A0A835HN33"/>
<proteinExistence type="predicted"/>
<organism evidence="3 4">
    <name type="scientific">Coptis chinensis</name>
    <dbReference type="NCBI Taxonomy" id="261450"/>
    <lineage>
        <taxon>Eukaryota</taxon>
        <taxon>Viridiplantae</taxon>
        <taxon>Streptophyta</taxon>
        <taxon>Embryophyta</taxon>
        <taxon>Tracheophyta</taxon>
        <taxon>Spermatophyta</taxon>
        <taxon>Magnoliopsida</taxon>
        <taxon>Ranunculales</taxon>
        <taxon>Ranunculaceae</taxon>
        <taxon>Coptidoideae</taxon>
        <taxon>Coptis</taxon>
    </lineage>
</organism>
<comment type="caution">
    <text evidence="3">The sequence shown here is derived from an EMBL/GenBank/DDBJ whole genome shotgun (WGS) entry which is preliminary data.</text>
</comment>
<dbReference type="Pfam" id="PF07258">
    <property type="entry name" value="COMM_domain"/>
    <property type="match status" value="1"/>
</dbReference>
<dbReference type="PANTHER" id="PTHR15663:SF4">
    <property type="entry name" value="COMM DOMAIN-CONTAINING PROTEIN 9"/>
    <property type="match status" value="1"/>
</dbReference>
<evidence type="ECO:0000256" key="1">
    <source>
        <dbReference type="SAM" id="Phobius"/>
    </source>
</evidence>
<evidence type="ECO:0000313" key="3">
    <source>
        <dbReference type="EMBL" id="KAF9603905.1"/>
    </source>
</evidence>
<reference evidence="3 4" key="1">
    <citation type="submission" date="2020-10" db="EMBL/GenBank/DDBJ databases">
        <title>The Coptis chinensis genome and diversification of protoberbering-type alkaloids.</title>
        <authorList>
            <person name="Wang B."/>
            <person name="Shu S."/>
            <person name="Song C."/>
            <person name="Liu Y."/>
        </authorList>
    </citation>
    <scope>NUCLEOTIDE SEQUENCE [LARGE SCALE GENOMIC DNA]</scope>
    <source>
        <strain evidence="3">HL-2020</strain>
        <tissue evidence="3">Leaf</tissue>
    </source>
</reference>
<dbReference type="InterPro" id="IPR017920">
    <property type="entry name" value="COMM"/>
</dbReference>
<dbReference type="Proteomes" id="UP000631114">
    <property type="component" value="Unassembled WGS sequence"/>
</dbReference>
<dbReference type="InterPro" id="IPR037360">
    <property type="entry name" value="COMMD9"/>
</dbReference>
<keyword evidence="1" id="KW-0812">Transmembrane</keyword>
<gene>
    <name evidence="3" type="ORF">IFM89_038624</name>
</gene>
<accession>A0A835HN33</accession>
<name>A0A835HN33_9MAGN</name>
<keyword evidence="4" id="KW-1185">Reference proteome</keyword>
<keyword evidence="1" id="KW-1133">Transmembrane helix</keyword>